<dbReference type="InterPro" id="IPR001102">
    <property type="entry name" value="Transglutaminase_N"/>
</dbReference>
<keyword evidence="3" id="KW-0597">Phosphoprotein</keyword>
<evidence type="ECO:0000256" key="10">
    <source>
        <dbReference type="ARBA" id="ARBA00041726"/>
    </source>
</evidence>
<dbReference type="Proteomes" id="UP000579812">
    <property type="component" value="Unassembled WGS sequence"/>
</dbReference>
<feature type="binding site" evidence="13">
    <location>
        <position position="398"/>
    </location>
    <ligand>
        <name>Ca(2+)</name>
        <dbReference type="ChEBI" id="CHEBI:29108"/>
    </ligand>
</feature>
<sequence>MSGGPTARAPAAETPSASDMLLTVHSVDLLESKDGPNRREHHTDAYFSDNLIIRRGQTFQMWIEFSRPFNPKSDSLQLQLKLEPIFSSSTGIHISVPLVDILEDGRWEMKIVEQEDKRVRLAVNTLPTASIGCYKVTVESFSPKGKLLFPCSPNDLYMLFNPWCEDDAVYLDDESERKEYILNSMGRIYYGTEQQIGTRTWNFAQFEQDILEACLFILERGQVAMTEWRDPVIVSRMVSALVNSNDDYGVLMGNWKDSYEGGTSPTAWSGSGDILRQYYSSGSLVKMSWYSHRCVTNFNSAHDTDLSLTTDIYIDEKLEIIKDKTSDSVWNFHVWNESWMSRPDLPAGYGGWQVVDATPQEPSQGSYRCGPTSVSAVRNGQVNLKFDTPFVFAEVNSDKIYWQKKPDGSFSQVNVEKSSIGQCISTKAVGSDARVDITHLYKYPEGSWEERTAVERASRLAPNRLCIPKTIPLTLQYKEYMNHLVDQGALMLAVTGRVNETQQILATQFNFRLHTRPHHHCRRDVDKHATVTLTEKFVPTVAGPQKLLASMDCRLLTQVHGVADIVVKPK</sequence>
<feature type="binding site" evidence="13">
    <location>
        <position position="445"/>
    </location>
    <ligand>
        <name>Ca(2+)</name>
        <dbReference type="ChEBI" id="CHEBI:29108"/>
    </ligand>
</feature>
<dbReference type="InterPro" id="IPR038765">
    <property type="entry name" value="Papain-like_cys_pep_sf"/>
</dbReference>
<dbReference type="SMART" id="SM00460">
    <property type="entry name" value="TGc"/>
    <property type="match status" value="1"/>
</dbReference>
<dbReference type="AlphaFoldDB" id="A0A7J6BLR6"/>
<dbReference type="PANTHER" id="PTHR11590">
    <property type="entry name" value="PROTEIN-GLUTAMINE GAMMA-GLUTAMYLTRANSFERASE"/>
    <property type="match status" value="1"/>
</dbReference>
<feature type="binding site" evidence="13">
    <location>
        <position position="396"/>
    </location>
    <ligand>
        <name>Ca(2+)</name>
        <dbReference type="ChEBI" id="CHEBI:29108"/>
    </ligand>
</feature>
<dbReference type="InterPro" id="IPR050779">
    <property type="entry name" value="Transglutaminase"/>
</dbReference>
<keyword evidence="16" id="KW-1185">Reference proteome</keyword>
<evidence type="ECO:0000256" key="1">
    <source>
        <dbReference type="ARBA" id="ARBA00004635"/>
    </source>
</evidence>
<evidence type="ECO:0000256" key="3">
    <source>
        <dbReference type="ARBA" id="ARBA00022553"/>
    </source>
</evidence>
<dbReference type="EMBL" id="JAAMOB010000068">
    <property type="protein sequence ID" value="KAF4094592.1"/>
    <property type="molecule type" value="Genomic_DNA"/>
</dbReference>
<evidence type="ECO:0000313" key="15">
    <source>
        <dbReference type="EMBL" id="KAF4094592.1"/>
    </source>
</evidence>
<keyword evidence="4" id="KW-0564">Palmitate</keyword>
<evidence type="ECO:0000256" key="2">
    <source>
        <dbReference type="ARBA" id="ARBA00005968"/>
    </source>
</evidence>
<evidence type="ECO:0000256" key="5">
    <source>
        <dbReference type="ARBA" id="ARBA00023249"/>
    </source>
</evidence>
<evidence type="ECO:0000256" key="4">
    <source>
        <dbReference type="ARBA" id="ARBA00023139"/>
    </source>
</evidence>
<evidence type="ECO:0000256" key="11">
    <source>
        <dbReference type="ARBA" id="ARBA00043229"/>
    </source>
</evidence>
<evidence type="ECO:0000256" key="13">
    <source>
        <dbReference type="PIRSR" id="PIRSR000459-2"/>
    </source>
</evidence>
<comment type="caution">
    <text evidence="15">The sequence shown here is derived from an EMBL/GenBank/DDBJ whole genome shotgun (WGS) entry which is preliminary data.</text>
</comment>
<evidence type="ECO:0000313" key="16">
    <source>
        <dbReference type="Proteomes" id="UP000579812"/>
    </source>
</evidence>
<dbReference type="InterPro" id="IPR036985">
    <property type="entry name" value="Transglutaminase-like_sf"/>
</dbReference>
<feature type="domain" description="Transglutaminase-like" evidence="14">
    <location>
        <begin position="274"/>
        <end position="359"/>
    </location>
</feature>
<comment type="subcellular location">
    <subcellularLocation>
        <location evidence="1">Membrane</location>
        <topology evidence="1">Lipid-anchor</topology>
    </subcellularLocation>
</comment>
<dbReference type="InterPro" id="IPR036238">
    <property type="entry name" value="Transglutaminase_C_sf"/>
</dbReference>
<dbReference type="Gene3D" id="2.60.40.10">
    <property type="entry name" value="Immunoglobulins"/>
    <property type="match status" value="3"/>
</dbReference>
<dbReference type="FunFam" id="3.90.260.10:FF:000002">
    <property type="entry name" value="Erythrocyte membrane protein band 4.2"/>
    <property type="match status" value="1"/>
</dbReference>
<name>A0A7J6BLR6_9TELE</name>
<evidence type="ECO:0000256" key="8">
    <source>
        <dbReference type="ARBA" id="ARBA00040559"/>
    </source>
</evidence>
<evidence type="ECO:0000256" key="6">
    <source>
        <dbReference type="ARBA" id="ARBA00023288"/>
    </source>
</evidence>
<reference evidence="15 16" key="1">
    <citation type="submission" date="2020-04" db="EMBL/GenBank/DDBJ databases">
        <title>Chromosome-level genome assembly of a cyprinid fish Onychostoma macrolepis by integration of Nanopore Sequencing, Bionano and Hi-C technology.</title>
        <authorList>
            <person name="Wang D."/>
        </authorList>
    </citation>
    <scope>NUCLEOTIDE SEQUENCE [LARGE SCALE GENOMIC DNA]</scope>
    <source>
        <strain evidence="15">SWU-2019</strain>
        <tissue evidence="15">Muscle</tissue>
    </source>
</reference>
<dbReference type="InterPro" id="IPR002931">
    <property type="entry name" value="Transglutaminase-like"/>
</dbReference>
<organism evidence="15 16">
    <name type="scientific">Onychostoma macrolepis</name>
    <dbReference type="NCBI Taxonomy" id="369639"/>
    <lineage>
        <taxon>Eukaryota</taxon>
        <taxon>Metazoa</taxon>
        <taxon>Chordata</taxon>
        <taxon>Craniata</taxon>
        <taxon>Vertebrata</taxon>
        <taxon>Euteleostomi</taxon>
        <taxon>Actinopterygii</taxon>
        <taxon>Neopterygii</taxon>
        <taxon>Teleostei</taxon>
        <taxon>Ostariophysi</taxon>
        <taxon>Cypriniformes</taxon>
        <taxon>Cyprinidae</taxon>
        <taxon>Acrossocheilinae</taxon>
        <taxon>Onychostoma</taxon>
    </lineage>
</organism>
<protein>
    <recommendedName>
        <fullName evidence="8">Protein-glutamine gamma-glutamyltransferase K</fullName>
    </recommendedName>
    <alternativeName>
        <fullName evidence="11">Epidermal TGase</fullName>
    </alternativeName>
    <alternativeName>
        <fullName evidence="10">Transglutaminase K</fullName>
    </alternativeName>
    <alternativeName>
        <fullName evidence="9">Transglutaminase-1</fullName>
    </alternativeName>
</protein>
<feature type="binding site" evidence="13">
    <location>
        <position position="450"/>
    </location>
    <ligand>
        <name>Ca(2+)</name>
        <dbReference type="ChEBI" id="CHEBI:29108"/>
    </ligand>
</feature>
<comment type="subunit">
    <text evidence="7">Interacts with PLAAT4.</text>
</comment>
<dbReference type="PIRSF" id="PIRSF000459">
    <property type="entry name" value="TGM_EBP42"/>
    <property type="match status" value="1"/>
</dbReference>
<evidence type="ECO:0000256" key="12">
    <source>
        <dbReference type="ARBA" id="ARBA00045815"/>
    </source>
</evidence>
<dbReference type="InterPro" id="IPR023608">
    <property type="entry name" value="Transglutaminase_animal"/>
</dbReference>
<dbReference type="SUPFAM" id="SSF49309">
    <property type="entry name" value="Transglutaminase, two C-terminal domains"/>
    <property type="match status" value="2"/>
</dbReference>
<dbReference type="InterPro" id="IPR013783">
    <property type="entry name" value="Ig-like_fold"/>
</dbReference>
<proteinExistence type="inferred from homology"/>
<dbReference type="SUPFAM" id="SSF81296">
    <property type="entry name" value="E set domains"/>
    <property type="match status" value="1"/>
</dbReference>
<dbReference type="GO" id="GO:0046872">
    <property type="term" value="F:metal ion binding"/>
    <property type="evidence" value="ECO:0007669"/>
    <property type="project" value="UniProtKB-KW"/>
</dbReference>
<gene>
    <name evidence="15" type="ORF">G5714_024684</name>
</gene>
<keyword evidence="6" id="KW-0449">Lipoprotein</keyword>
<comment type="cofactor">
    <cofactor evidence="13">
        <name>Ca(2+)</name>
        <dbReference type="ChEBI" id="CHEBI:29108"/>
    </cofactor>
    <text evidence="13">Binds 1 Ca(2+) ion per subunit.</text>
</comment>
<dbReference type="GO" id="GO:0016020">
    <property type="term" value="C:membrane"/>
    <property type="evidence" value="ECO:0007669"/>
    <property type="project" value="UniProtKB-SubCell"/>
</dbReference>
<dbReference type="FunFam" id="2.60.40.10:FF:001143">
    <property type="entry name" value="Protein-glutamine gamma-glutamyltransferase K"/>
    <property type="match status" value="1"/>
</dbReference>
<dbReference type="InterPro" id="IPR014756">
    <property type="entry name" value="Ig_E-set"/>
</dbReference>
<evidence type="ECO:0000256" key="9">
    <source>
        <dbReference type="ARBA" id="ARBA00041651"/>
    </source>
</evidence>
<dbReference type="GO" id="GO:0003810">
    <property type="term" value="F:protein-glutamine gamma-glutamyltransferase activity"/>
    <property type="evidence" value="ECO:0007669"/>
    <property type="project" value="InterPro"/>
</dbReference>
<dbReference type="GO" id="GO:0007399">
    <property type="term" value="P:nervous system development"/>
    <property type="evidence" value="ECO:0007669"/>
    <property type="project" value="UniProtKB-ARBA"/>
</dbReference>
<dbReference type="Pfam" id="PF00868">
    <property type="entry name" value="Transglut_N"/>
    <property type="match status" value="1"/>
</dbReference>
<dbReference type="GO" id="GO:0031424">
    <property type="term" value="P:keratinization"/>
    <property type="evidence" value="ECO:0007669"/>
    <property type="project" value="UniProtKB-KW"/>
</dbReference>
<dbReference type="PANTHER" id="PTHR11590:SF49">
    <property type="entry name" value="PROTEIN-GLUTAMINE GAMMA-GLUTAMYLTRANSFERASE K"/>
    <property type="match status" value="1"/>
</dbReference>
<accession>A0A7J6BLR6</accession>
<keyword evidence="5" id="KW-0417">Keratinization</keyword>
<evidence type="ECO:0000259" key="14">
    <source>
        <dbReference type="SMART" id="SM00460"/>
    </source>
</evidence>
<comment type="function">
    <text evidence="12">Catalyzes the cross-linking of proteins and the conjugation of polyamines to proteins. Responsible for cross-linking epidermal proteins during formation of the stratum corneum. Involved in cell proliferation.</text>
</comment>
<keyword evidence="13" id="KW-0106">Calcium</keyword>
<keyword evidence="13" id="KW-0479">Metal-binding</keyword>
<evidence type="ECO:0000256" key="7">
    <source>
        <dbReference type="ARBA" id="ARBA00038573"/>
    </source>
</evidence>
<dbReference type="SUPFAM" id="SSF54001">
    <property type="entry name" value="Cysteine proteinases"/>
    <property type="match status" value="1"/>
</dbReference>
<dbReference type="Gene3D" id="3.90.260.10">
    <property type="entry name" value="Transglutaminase-like"/>
    <property type="match status" value="1"/>
</dbReference>
<comment type="similarity">
    <text evidence="2">Belongs to the transglutaminase superfamily. Transglutaminase family.</text>
</comment>